<comment type="caution">
    <text evidence="2">The sequence shown here is derived from an EMBL/GenBank/DDBJ whole genome shotgun (WGS) entry which is preliminary data.</text>
</comment>
<dbReference type="Gene3D" id="3.40.50.720">
    <property type="entry name" value="NAD(P)-binding Rossmann-like Domain"/>
    <property type="match status" value="2"/>
</dbReference>
<dbReference type="GO" id="GO:0019781">
    <property type="term" value="F:NEDD8 activating enzyme activity"/>
    <property type="evidence" value="ECO:0007669"/>
    <property type="project" value="TreeGrafter"/>
</dbReference>
<dbReference type="AlphaFoldDB" id="A0A8X7PTG7"/>
<feature type="domain" description="THIF-type NAD/FAD binding fold" evidence="1">
    <location>
        <begin position="43"/>
        <end position="100"/>
    </location>
</feature>
<dbReference type="InterPro" id="IPR000594">
    <property type="entry name" value="ThiF_NAD_FAD-bd"/>
</dbReference>
<reference evidence="2 3" key="1">
    <citation type="submission" date="2020-02" db="EMBL/GenBank/DDBJ databases">
        <authorList>
            <person name="Ma Q."/>
            <person name="Huang Y."/>
            <person name="Song X."/>
            <person name="Pei D."/>
        </authorList>
    </citation>
    <scope>NUCLEOTIDE SEQUENCE [LARGE SCALE GENOMIC DNA]</scope>
    <source>
        <strain evidence="2">Sxm20200214</strain>
        <tissue evidence="2">Leaf</tissue>
    </source>
</reference>
<dbReference type="GO" id="GO:0005737">
    <property type="term" value="C:cytoplasm"/>
    <property type="evidence" value="ECO:0007669"/>
    <property type="project" value="TreeGrafter"/>
</dbReference>
<dbReference type="InterPro" id="IPR035985">
    <property type="entry name" value="Ubiquitin-activating_enz"/>
</dbReference>
<gene>
    <name evidence="2" type="ORF">Bca52824_075746</name>
</gene>
<keyword evidence="3" id="KW-1185">Reference proteome</keyword>
<name>A0A8X7PTG7_BRACI</name>
<dbReference type="Proteomes" id="UP000886595">
    <property type="component" value="Unassembled WGS sequence"/>
</dbReference>
<dbReference type="Pfam" id="PF00899">
    <property type="entry name" value="ThiF"/>
    <property type="match status" value="1"/>
</dbReference>
<accession>A0A8X7PTG7</accession>
<dbReference type="GO" id="GO:0045116">
    <property type="term" value="P:protein neddylation"/>
    <property type="evidence" value="ECO:0007669"/>
    <property type="project" value="TreeGrafter"/>
</dbReference>
<evidence type="ECO:0000313" key="3">
    <source>
        <dbReference type="Proteomes" id="UP000886595"/>
    </source>
</evidence>
<dbReference type="PANTHER" id="PTHR10953">
    <property type="entry name" value="UBIQUITIN-ACTIVATING ENZYME E1"/>
    <property type="match status" value="1"/>
</dbReference>
<proteinExistence type="predicted"/>
<sequence length="185" mass="20430">MVQVAHVAPKSTFNAIYFSLCINSIARRIGSRSNQSLEHGWIWGKVGRAGLEEASICLLNCGPTGSEALKNLVLGGVGSITIVDGSKVELGDLGNNFMATQLVKDSMVKLDKICREANVKLVFVRSYGLVGIVRVSVKEHTIIDSKPDHFLDDLRLNNHGVSQTCHRGRSIVDYSFNPRDLHWRR</sequence>
<protein>
    <recommendedName>
        <fullName evidence="1">THIF-type NAD/FAD binding fold domain-containing protein</fullName>
    </recommendedName>
</protein>
<evidence type="ECO:0000313" key="2">
    <source>
        <dbReference type="EMBL" id="KAG2256452.1"/>
    </source>
</evidence>
<evidence type="ECO:0000259" key="1">
    <source>
        <dbReference type="Pfam" id="PF00899"/>
    </source>
</evidence>
<dbReference type="OrthoDB" id="1100622at2759"/>
<dbReference type="InterPro" id="IPR045886">
    <property type="entry name" value="ThiF/MoeB/HesA"/>
</dbReference>
<dbReference type="EMBL" id="JAAMPC010000015">
    <property type="protein sequence ID" value="KAG2256452.1"/>
    <property type="molecule type" value="Genomic_DNA"/>
</dbReference>
<dbReference type="PANTHER" id="PTHR10953:SF29">
    <property type="entry name" value="NEDD8-ACTIVATING ENZYME E1 REGULATORY SUBUNIT"/>
    <property type="match status" value="1"/>
</dbReference>
<organism evidence="2 3">
    <name type="scientific">Brassica carinata</name>
    <name type="common">Ethiopian mustard</name>
    <name type="synonym">Abyssinian cabbage</name>
    <dbReference type="NCBI Taxonomy" id="52824"/>
    <lineage>
        <taxon>Eukaryota</taxon>
        <taxon>Viridiplantae</taxon>
        <taxon>Streptophyta</taxon>
        <taxon>Embryophyta</taxon>
        <taxon>Tracheophyta</taxon>
        <taxon>Spermatophyta</taxon>
        <taxon>Magnoliopsida</taxon>
        <taxon>eudicotyledons</taxon>
        <taxon>Gunneridae</taxon>
        <taxon>Pentapetalae</taxon>
        <taxon>rosids</taxon>
        <taxon>malvids</taxon>
        <taxon>Brassicales</taxon>
        <taxon>Brassicaceae</taxon>
        <taxon>Brassiceae</taxon>
        <taxon>Brassica</taxon>
    </lineage>
</organism>
<dbReference type="SUPFAM" id="SSF69572">
    <property type="entry name" value="Activating enzymes of the ubiquitin-like proteins"/>
    <property type="match status" value="1"/>
</dbReference>